<dbReference type="InterPro" id="IPR003838">
    <property type="entry name" value="ABC3_permease_C"/>
</dbReference>
<evidence type="ECO:0000256" key="6">
    <source>
        <dbReference type="ARBA" id="ARBA00038076"/>
    </source>
</evidence>
<keyword evidence="3 7" id="KW-0812">Transmembrane</keyword>
<evidence type="ECO:0000256" key="1">
    <source>
        <dbReference type="ARBA" id="ARBA00004651"/>
    </source>
</evidence>
<evidence type="ECO:0000256" key="3">
    <source>
        <dbReference type="ARBA" id="ARBA00022692"/>
    </source>
</evidence>
<dbReference type="Proteomes" id="UP000823886">
    <property type="component" value="Unassembled WGS sequence"/>
</dbReference>
<comment type="subcellular location">
    <subcellularLocation>
        <location evidence="1">Cell membrane</location>
        <topology evidence="1">Multi-pass membrane protein</topology>
    </subcellularLocation>
</comment>
<dbReference type="GO" id="GO:0005886">
    <property type="term" value="C:plasma membrane"/>
    <property type="evidence" value="ECO:0007669"/>
    <property type="project" value="UniProtKB-SubCell"/>
</dbReference>
<feature type="transmembrane region" description="Helical" evidence="7">
    <location>
        <begin position="425"/>
        <end position="443"/>
    </location>
</feature>
<feature type="domain" description="ABC3 transporter permease C-terminal" evidence="8">
    <location>
        <begin position="268"/>
        <end position="385"/>
    </location>
</feature>
<evidence type="ECO:0000256" key="2">
    <source>
        <dbReference type="ARBA" id="ARBA00022475"/>
    </source>
</evidence>
<feature type="transmembrane region" description="Helical" evidence="7">
    <location>
        <begin position="25"/>
        <end position="46"/>
    </location>
</feature>
<feature type="transmembrane region" description="Helical" evidence="7">
    <location>
        <begin position="713"/>
        <end position="736"/>
    </location>
</feature>
<feature type="transmembrane region" description="Helical" evidence="7">
    <location>
        <begin position="307"/>
        <end position="332"/>
    </location>
</feature>
<organism evidence="9 10">
    <name type="scientific">Candidatus Blautia merdavium</name>
    <dbReference type="NCBI Taxonomy" id="2838494"/>
    <lineage>
        <taxon>Bacteria</taxon>
        <taxon>Bacillati</taxon>
        <taxon>Bacillota</taxon>
        <taxon>Clostridia</taxon>
        <taxon>Lachnospirales</taxon>
        <taxon>Lachnospiraceae</taxon>
        <taxon>Blautia</taxon>
    </lineage>
</organism>
<dbReference type="Pfam" id="PF02687">
    <property type="entry name" value="FtsX"/>
    <property type="match status" value="2"/>
</dbReference>
<comment type="similarity">
    <text evidence="6">Belongs to the ABC-4 integral membrane protein family.</text>
</comment>
<name>A0A9D2PS62_9FIRM</name>
<feature type="transmembrane region" description="Helical" evidence="7">
    <location>
        <begin position="809"/>
        <end position="833"/>
    </location>
</feature>
<evidence type="ECO:0000313" key="10">
    <source>
        <dbReference type="Proteomes" id="UP000823886"/>
    </source>
</evidence>
<evidence type="ECO:0000256" key="4">
    <source>
        <dbReference type="ARBA" id="ARBA00022989"/>
    </source>
</evidence>
<dbReference type="GO" id="GO:0022857">
    <property type="term" value="F:transmembrane transporter activity"/>
    <property type="evidence" value="ECO:0007669"/>
    <property type="project" value="TreeGrafter"/>
</dbReference>
<evidence type="ECO:0000259" key="8">
    <source>
        <dbReference type="Pfam" id="PF02687"/>
    </source>
</evidence>
<evidence type="ECO:0000256" key="7">
    <source>
        <dbReference type="SAM" id="Phobius"/>
    </source>
</evidence>
<dbReference type="EMBL" id="DWVZ01000200">
    <property type="protein sequence ID" value="HJC64742.1"/>
    <property type="molecule type" value="Genomic_DNA"/>
</dbReference>
<proteinExistence type="inferred from homology"/>
<dbReference type="PANTHER" id="PTHR30572:SF4">
    <property type="entry name" value="ABC TRANSPORTER PERMEASE YTRF"/>
    <property type="match status" value="1"/>
</dbReference>
<comment type="caution">
    <text evidence="9">The sequence shown here is derived from an EMBL/GenBank/DDBJ whole genome shotgun (WGS) entry which is preliminary data.</text>
</comment>
<dbReference type="PANTHER" id="PTHR30572">
    <property type="entry name" value="MEMBRANE COMPONENT OF TRANSPORTER-RELATED"/>
    <property type="match status" value="1"/>
</dbReference>
<keyword evidence="2" id="KW-1003">Cell membrane</keyword>
<keyword evidence="4 7" id="KW-1133">Transmembrane helix</keyword>
<sequence length="846" mass="93751">MLANSNLKICRILVRQNFRFHRIRSLLLILSAALVTGLYSFVFLMGNSMEDALLLSYEYSYGSVSHILYTGMTEGQADTVAKNGEVKSTVRLSTIGQLSDPMMGQRLVKLAVTDREYAESVLSVPETGRLPREKGEIALDEFTMDSLGVSHELGASVSLLWTDPQGNSYTSDFTLCGWWNSSTNFTEACAWITEEAAEELSPGYQEETAHNVTLGVMLHQPKDTEAQAQEILDAQGVSGVSFTVNTAYQIAMRERAADQALPYYLPAAAVLICGYLMMYSIVHVAAQQDLLHFAGLKSLGMTPRQICHMLWAEGCAVSVLGLLPGWLLGFLLDLGITSRLIGGMGAYSALAFLTWKPFVLAGICTAATAFLAYLRPVLRLCRLTPAQTIENAMEKMPQPRKGSDGRTTLWTLAVRALRQERGRTFLSAVTLLLAALLLLAQWIQYISYREDLYLAGLSPWDYTLADGSAYLSMQRYNENNQGITGETVQELRNRPEVVKVSGLKSKEVTLTASDELRRRIVDYYNQPYDDTHTLRETQEGYTDWCQGLDRLEETGEYTALILGIEGDYLGYVLENSPFTSGSFDAEAFASGRYVLAGGASHEGISSPAQGEKAVICGQSFEVMGSVMHDDNYLSGADSREAAFHIAYLLPAEVFDQLFPDQAYRQLAVQIHPERRASFEAYLDQYEQQLNRGVGITRKSEYRESFQTARLNSILPQLIVGLVLLGIAVLNFINLLIAKAVSRRQKFAVYESLGMTRAQLRRLLLTEGVLHGALMAAAVSLPAVCFARFAMPLILERKESWCLVYTFSLMPLWILLPVLLLLGIGVPLPCYCFLTRGSLTERMGTAQ</sequence>
<dbReference type="AlphaFoldDB" id="A0A9D2PS62"/>
<reference evidence="9" key="1">
    <citation type="journal article" date="2021" name="PeerJ">
        <title>Extensive microbial diversity within the chicken gut microbiome revealed by metagenomics and culture.</title>
        <authorList>
            <person name="Gilroy R."/>
            <person name="Ravi A."/>
            <person name="Getino M."/>
            <person name="Pursley I."/>
            <person name="Horton D.L."/>
            <person name="Alikhan N.F."/>
            <person name="Baker D."/>
            <person name="Gharbi K."/>
            <person name="Hall N."/>
            <person name="Watson M."/>
            <person name="Adriaenssens E.M."/>
            <person name="Foster-Nyarko E."/>
            <person name="Jarju S."/>
            <person name="Secka A."/>
            <person name="Antonio M."/>
            <person name="Oren A."/>
            <person name="Chaudhuri R.R."/>
            <person name="La Ragione R."/>
            <person name="Hildebrand F."/>
            <person name="Pallen M.J."/>
        </authorList>
    </citation>
    <scope>NUCLEOTIDE SEQUENCE</scope>
    <source>
        <strain evidence="9">ChiBcec2-3848</strain>
    </source>
</reference>
<reference evidence="9" key="2">
    <citation type="submission" date="2021-04" db="EMBL/GenBank/DDBJ databases">
        <authorList>
            <person name="Gilroy R."/>
        </authorList>
    </citation>
    <scope>NUCLEOTIDE SEQUENCE</scope>
    <source>
        <strain evidence="9">ChiBcec2-3848</strain>
    </source>
</reference>
<evidence type="ECO:0000256" key="5">
    <source>
        <dbReference type="ARBA" id="ARBA00023136"/>
    </source>
</evidence>
<feature type="transmembrane region" description="Helical" evidence="7">
    <location>
        <begin position="352"/>
        <end position="374"/>
    </location>
</feature>
<accession>A0A9D2PS62</accession>
<gene>
    <name evidence="9" type="ORF">H9753_14200</name>
</gene>
<evidence type="ECO:0000313" key="9">
    <source>
        <dbReference type="EMBL" id="HJC64742.1"/>
    </source>
</evidence>
<feature type="domain" description="ABC3 transporter permease C-terminal" evidence="8">
    <location>
        <begin position="718"/>
        <end position="825"/>
    </location>
</feature>
<dbReference type="InterPro" id="IPR050250">
    <property type="entry name" value="Macrolide_Exporter_MacB"/>
</dbReference>
<feature type="transmembrane region" description="Helical" evidence="7">
    <location>
        <begin position="768"/>
        <end position="789"/>
    </location>
</feature>
<protein>
    <submittedName>
        <fullName evidence="9">FtsX-like permease family protein</fullName>
    </submittedName>
</protein>
<keyword evidence="5 7" id="KW-0472">Membrane</keyword>
<feature type="transmembrane region" description="Helical" evidence="7">
    <location>
        <begin position="263"/>
        <end position="286"/>
    </location>
</feature>